<evidence type="ECO:0008006" key="3">
    <source>
        <dbReference type="Google" id="ProtNLM"/>
    </source>
</evidence>
<dbReference type="AlphaFoldDB" id="A0A516GEH4"/>
<name>A0A516GEH4_9MICO</name>
<accession>A0A516GEH4</accession>
<organism evidence="1 2">
    <name type="scientific">Ornithinimicrobium ciconiae</name>
    <dbReference type="NCBI Taxonomy" id="2594265"/>
    <lineage>
        <taxon>Bacteria</taxon>
        <taxon>Bacillati</taxon>
        <taxon>Actinomycetota</taxon>
        <taxon>Actinomycetes</taxon>
        <taxon>Micrococcales</taxon>
        <taxon>Ornithinimicrobiaceae</taxon>
        <taxon>Ornithinimicrobium</taxon>
    </lineage>
</organism>
<reference evidence="1 2" key="1">
    <citation type="submission" date="2019-07" db="EMBL/GenBank/DDBJ databases">
        <title>complete genome sequencing of Ornithinimicrobium sp. H23M54.</title>
        <authorList>
            <person name="Bae J.-W."/>
            <person name="Lee S.-Y."/>
        </authorList>
    </citation>
    <scope>NUCLEOTIDE SEQUENCE [LARGE SCALE GENOMIC DNA]</scope>
    <source>
        <strain evidence="1 2">H23M54</strain>
    </source>
</reference>
<keyword evidence="2" id="KW-1185">Reference proteome</keyword>
<dbReference type="Proteomes" id="UP000315395">
    <property type="component" value="Chromosome"/>
</dbReference>
<dbReference type="RefSeq" id="WP_143784657.1">
    <property type="nucleotide sequence ID" value="NZ_CP041616.1"/>
</dbReference>
<sequence>MFGSSERQLKRLVEKLGPLCSFWDVGLVDMQRDRAVVVHTYPGITETLYMVIDGFWYAWSFLLDSNGNPIPGGPPPAPLHVVGRDIDEAVSRIVLVHVHTYRQALAARPDAEHRAVFGAEHYTAMQGMAQSGLHQLTRGGR</sequence>
<dbReference type="EMBL" id="CP041616">
    <property type="protein sequence ID" value="QDO89937.1"/>
    <property type="molecule type" value="Genomic_DNA"/>
</dbReference>
<protein>
    <recommendedName>
        <fullName evidence="3">Immunity protein 63 domain-containing protein</fullName>
    </recommendedName>
</protein>
<evidence type="ECO:0000313" key="2">
    <source>
        <dbReference type="Proteomes" id="UP000315395"/>
    </source>
</evidence>
<proteinExistence type="predicted"/>
<gene>
    <name evidence="1" type="ORF">FNH13_17710</name>
</gene>
<dbReference type="KEGG" id="orz:FNH13_17710"/>
<evidence type="ECO:0000313" key="1">
    <source>
        <dbReference type="EMBL" id="QDO89937.1"/>
    </source>
</evidence>